<comment type="similarity">
    <text evidence="1">Belongs to the asparaginase 1 family.</text>
</comment>
<evidence type="ECO:0000256" key="4">
    <source>
        <dbReference type="PROSITE-ProRule" id="PRU10099"/>
    </source>
</evidence>
<evidence type="ECO:0000313" key="9">
    <source>
        <dbReference type="EMBL" id="KAB3520806.1"/>
    </source>
</evidence>
<dbReference type="PANTHER" id="PTHR11707">
    <property type="entry name" value="L-ASPARAGINASE"/>
    <property type="match status" value="1"/>
</dbReference>
<dbReference type="PROSITE" id="PS51732">
    <property type="entry name" value="ASN_GLN_ASE_3"/>
    <property type="match status" value="1"/>
</dbReference>
<dbReference type="InterPro" id="IPR027474">
    <property type="entry name" value="L-asparaginase_N"/>
</dbReference>
<feature type="region of interest" description="Disordered" evidence="6">
    <location>
        <begin position="146"/>
        <end position="168"/>
    </location>
</feature>
<dbReference type="InterPro" id="IPR006034">
    <property type="entry name" value="Asparaginase/glutaminase-like"/>
</dbReference>
<dbReference type="InterPro" id="IPR020827">
    <property type="entry name" value="Asparaginase/glutaminase_AS1"/>
</dbReference>
<dbReference type="Gene3D" id="3.40.50.40">
    <property type="match status" value="1"/>
</dbReference>
<dbReference type="PIRSF" id="PIRSF001220">
    <property type="entry name" value="L-ASNase_gatD"/>
    <property type="match status" value="1"/>
</dbReference>
<accession>A0ABQ6VDC0</accession>
<dbReference type="PROSITE" id="PS00917">
    <property type="entry name" value="ASN_GLN_ASE_2"/>
    <property type="match status" value="1"/>
</dbReference>
<dbReference type="Pfam" id="PF17763">
    <property type="entry name" value="Asparaginase_C"/>
    <property type="match status" value="1"/>
</dbReference>
<evidence type="ECO:0000256" key="3">
    <source>
        <dbReference type="ARBA" id="ARBA00049366"/>
    </source>
</evidence>
<dbReference type="PANTHER" id="PTHR11707:SF28">
    <property type="entry name" value="60 KDA LYSOPHOSPHOLIPASE"/>
    <property type="match status" value="1"/>
</dbReference>
<dbReference type="RefSeq" id="WP_151844373.1">
    <property type="nucleotide sequence ID" value="NZ_WBZJ01000002.1"/>
</dbReference>
<feature type="compositionally biased region" description="Low complexity" evidence="6">
    <location>
        <begin position="158"/>
        <end position="168"/>
    </location>
</feature>
<proteinExistence type="inferred from homology"/>
<gene>
    <name evidence="9" type="ORF">F8377_06050</name>
</gene>
<dbReference type="InterPro" id="IPR027473">
    <property type="entry name" value="L-asparaginase_C"/>
</dbReference>
<dbReference type="PRINTS" id="PR00139">
    <property type="entry name" value="ASNGLNASE"/>
</dbReference>
<evidence type="ECO:0000256" key="1">
    <source>
        <dbReference type="ARBA" id="ARBA00010518"/>
    </source>
</evidence>
<feature type="compositionally biased region" description="Low complexity" evidence="6">
    <location>
        <begin position="201"/>
        <end position="212"/>
    </location>
</feature>
<feature type="region of interest" description="Disordered" evidence="6">
    <location>
        <begin position="198"/>
        <end position="226"/>
    </location>
</feature>
<dbReference type="EC" id="3.5.1.1" evidence="2"/>
<feature type="active site" evidence="4">
    <location>
        <position position="27"/>
    </location>
</feature>
<evidence type="ECO:0000259" key="7">
    <source>
        <dbReference type="Pfam" id="PF00710"/>
    </source>
</evidence>
<comment type="catalytic activity">
    <reaction evidence="3">
        <text>L-asparagine + H2O = L-aspartate + NH4(+)</text>
        <dbReference type="Rhea" id="RHEA:21016"/>
        <dbReference type="ChEBI" id="CHEBI:15377"/>
        <dbReference type="ChEBI" id="CHEBI:28938"/>
        <dbReference type="ChEBI" id="CHEBI:29991"/>
        <dbReference type="ChEBI" id="CHEBI:58048"/>
        <dbReference type="EC" id="3.5.1.1"/>
    </reaction>
</comment>
<dbReference type="InterPro" id="IPR037152">
    <property type="entry name" value="L-asparaginase_N_sf"/>
</dbReference>
<feature type="domain" description="Asparaginase/glutaminase C-terminal" evidence="8">
    <location>
        <begin position="231"/>
        <end position="331"/>
    </location>
</feature>
<dbReference type="InterPro" id="IPR040919">
    <property type="entry name" value="Asparaginase_C"/>
</dbReference>
<reference evidence="9 10" key="1">
    <citation type="submission" date="2019-10" db="EMBL/GenBank/DDBJ databases">
        <title>Corynebacterium sp novel species isolated from the respiratory tract of Marmot.</title>
        <authorList>
            <person name="Zhang G."/>
        </authorList>
    </citation>
    <scope>NUCLEOTIDE SEQUENCE [LARGE SCALE GENOMIC DNA]</scope>
    <source>
        <strain evidence="9 10">336</strain>
    </source>
</reference>
<feature type="domain" description="L-asparaginase N-terminal" evidence="7">
    <location>
        <begin position="19"/>
        <end position="148"/>
    </location>
</feature>
<protein>
    <recommendedName>
        <fullName evidence="2">asparaginase</fullName>
        <ecNumber evidence="2">3.5.1.1</ecNumber>
    </recommendedName>
</protein>
<organism evidence="9 10">
    <name type="scientific">Corynebacterium zhongnanshanii</name>
    <dbReference type="NCBI Taxonomy" id="2768834"/>
    <lineage>
        <taxon>Bacteria</taxon>
        <taxon>Bacillati</taxon>
        <taxon>Actinomycetota</taxon>
        <taxon>Actinomycetes</taxon>
        <taxon>Mycobacteriales</taxon>
        <taxon>Corynebacteriaceae</taxon>
        <taxon>Corynebacterium</taxon>
    </lineage>
</organism>
<comment type="caution">
    <text evidence="9">The sequence shown here is derived from an EMBL/GenBank/DDBJ whole genome shotgun (WGS) entry which is preliminary data.</text>
</comment>
<evidence type="ECO:0000259" key="8">
    <source>
        <dbReference type="Pfam" id="PF17763"/>
    </source>
</evidence>
<dbReference type="Proteomes" id="UP000436181">
    <property type="component" value="Unassembled WGS sequence"/>
</dbReference>
<dbReference type="InterPro" id="IPR027475">
    <property type="entry name" value="Asparaginase/glutaminase_AS2"/>
</dbReference>
<evidence type="ECO:0000256" key="2">
    <source>
        <dbReference type="ARBA" id="ARBA00012920"/>
    </source>
</evidence>
<evidence type="ECO:0000256" key="6">
    <source>
        <dbReference type="SAM" id="MobiDB-lite"/>
    </source>
</evidence>
<sequence length="335" mass="34240">MHSPSLSTGEHPAPDRGPVIVLGTGGTISCTHGPSGDLVPTLSTADLVARAGIPAEARDILHLDSSNLTLEDIDALLHAINSAIEDGAGGIILLHGTDTMEETAMAVDFFFAGTVPIVLTGAQRPADDSQPDGPDNIRRAYQALGRSAHSGEHSPADSGSESPARPAASSLAPASVSIAFGPDVLPAYGATKRHTTDDRAFSNASASASHSATPSTRPLPRPQRAPLKGLNVPIVTMFAGATADLVPQNIDGLVVEALGSGNVPAAVAERLSELTCPVIICTRVPEGEVHFVYGGPGGGASLQRAGVRSGGFLRPSQARIELLCELATSRDCPQG</sequence>
<dbReference type="PIRSF" id="PIRSF500176">
    <property type="entry name" value="L_ASNase"/>
    <property type="match status" value="1"/>
</dbReference>
<dbReference type="SMART" id="SM00870">
    <property type="entry name" value="Asparaginase"/>
    <property type="match status" value="1"/>
</dbReference>
<evidence type="ECO:0000313" key="10">
    <source>
        <dbReference type="Proteomes" id="UP000436181"/>
    </source>
</evidence>
<name>A0ABQ6VDC0_9CORY</name>
<evidence type="ECO:0000256" key="5">
    <source>
        <dbReference type="PROSITE-ProRule" id="PRU10100"/>
    </source>
</evidence>
<dbReference type="PROSITE" id="PS00144">
    <property type="entry name" value="ASN_GLN_ASE_1"/>
    <property type="match status" value="1"/>
</dbReference>
<dbReference type="SUPFAM" id="SSF53774">
    <property type="entry name" value="Glutaminase/Asparaginase"/>
    <property type="match status" value="1"/>
</dbReference>
<keyword evidence="10" id="KW-1185">Reference proteome</keyword>
<dbReference type="Gene3D" id="3.40.50.1170">
    <property type="entry name" value="L-asparaginase, N-terminal domain"/>
    <property type="match status" value="1"/>
</dbReference>
<feature type="active site" evidence="5">
    <location>
        <position position="97"/>
    </location>
</feature>
<dbReference type="InterPro" id="IPR036152">
    <property type="entry name" value="Asp/glu_Ase-like_sf"/>
</dbReference>
<dbReference type="Pfam" id="PF00710">
    <property type="entry name" value="Asparaginase"/>
    <property type="match status" value="1"/>
</dbReference>
<dbReference type="EMBL" id="WBZJ01000002">
    <property type="protein sequence ID" value="KAB3520806.1"/>
    <property type="molecule type" value="Genomic_DNA"/>
</dbReference>